<evidence type="ECO:0000256" key="8">
    <source>
        <dbReference type="ARBA" id="ARBA00022598"/>
    </source>
</evidence>
<evidence type="ECO:0000256" key="16">
    <source>
        <dbReference type="ARBA" id="ARBA00047632"/>
    </source>
</evidence>
<evidence type="ECO:0000259" key="20">
    <source>
        <dbReference type="Pfam" id="PF08245"/>
    </source>
</evidence>
<dbReference type="InterPro" id="IPR013221">
    <property type="entry name" value="Mur_ligase_cen"/>
</dbReference>
<dbReference type="Pfam" id="PF02875">
    <property type="entry name" value="Mur_ligase_C"/>
    <property type="match status" value="1"/>
</dbReference>
<dbReference type="GO" id="GO:0051301">
    <property type="term" value="P:cell division"/>
    <property type="evidence" value="ECO:0007669"/>
    <property type="project" value="UniProtKB-KW"/>
</dbReference>
<evidence type="ECO:0000256" key="3">
    <source>
        <dbReference type="ARBA" id="ARBA00004752"/>
    </source>
</evidence>
<keyword evidence="13 17" id="KW-0961">Cell wall biogenesis/degradation</keyword>
<keyword evidence="17 18" id="KW-0131">Cell cycle</keyword>
<dbReference type="InterPro" id="IPR036565">
    <property type="entry name" value="Mur-like_cat_sf"/>
</dbReference>
<dbReference type="PANTHER" id="PTHR43692:SF1">
    <property type="entry name" value="UDP-N-ACETYLMURAMOYLALANINE--D-GLUTAMATE LIGASE"/>
    <property type="match status" value="1"/>
</dbReference>
<dbReference type="EMBL" id="SRJC01000001">
    <property type="protein sequence ID" value="TGB05005.1"/>
    <property type="molecule type" value="Genomic_DNA"/>
</dbReference>
<evidence type="ECO:0000256" key="5">
    <source>
        <dbReference type="ARBA" id="ARBA00012212"/>
    </source>
</evidence>
<dbReference type="GO" id="GO:0071555">
    <property type="term" value="P:cell wall organization"/>
    <property type="evidence" value="ECO:0007669"/>
    <property type="project" value="UniProtKB-KW"/>
</dbReference>
<dbReference type="UniPathway" id="UPA00219"/>
<dbReference type="GO" id="GO:0005737">
    <property type="term" value="C:cytoplasm"/>
    <property type="evidence" value="ECO:0007669"/>
    <property type="project" value="UniProtKB-SubCell"/>
</dbReference>
<keyword evidence="17 18" id="KW-0132">Cell division</keyword>
<dbReference type="Proteomes" id="UP000297982">
    <property type="component" value="Unassembled WGS sequence"/>
</dbReference>
<dbReference type="SUPFAM" id="SSF53623">
    <property type="entry name" value="MurD-like peptide ligases, catalytic domain"/>
    <property type="match status" value="1"/>
</dbReference>
<evidence type="ECO:0000256" key="9">
    <source>
        <dbReference type="ARBA" id="ARBA00022741"/>
    </source>
</evidence>
<organism evidence="21 22">
    <name type="scientific">Halobacillus salinus</name>
    <dbReference type="NCBI Taxonomy" id="192814"/>
    <lineage>
        <taxon>Bacteria</taxon>
        <taxon>Bacillati</taxon>
        <taxon>Bacillota</taxon>
        <taxon>Bacilli</taxon>
        <taxon>Bacillales</taxon>
        <taxon>Bacillaceae</taxon>
        <taxon>Halobacillus</taxon>
    </lineage>
</organism>
<keyword evidence="7 17" id="KW-0963">Cytoplasm</keyword>
<feature type="domain" description="Mur ligase central" evidence="20">
    <location>
        <begin position="116"/>
        <end position="289"/>
    </location>
</feature>
<evidence type="ECO:0000256" key="17">
    <source>
        <dbReference type="HAMAP-Rule" id="MF_00639"/>
    </source>
</evidence>
<proteinExistence type="inferred from homology"/>
<dbReference type="Pfam" id="PF08245">
    <property type="entry name" value="Mur_ligase_M"/>
    <property type="match status" value="1"/>
</dbReference>
<dbReference type="NCBIfam" id="TIGR01087">
    <property type="entry name" value="murD"/>
    <property type="match status" value="1"/>
</dbReference>
<comment type="function">
    <text evidence="1 17 18">Cell wall formation. Catalyzes the addition of glutamate to the nucleotide precursor UDP-N-acetylmuramoyl-L-alanine (UMA).</text>
</comment>
<comment type="caution">
    <text evidence="21">The sequence shown here is derived from an EMBL/GenBank/DDBJ whole genome shotgun (WGS) entry which is preliminary data.</text>
</comment>
<keyword evidence="8 17" id="KW-0436">Ligase</keyword>
<evidence type="ECO:0000256" key="13">
    <source>
        <dbReference type="ARBA" id="ARBA00023316"/>
    </source>
</evidence>
<dbReference type="InterPro" id="IPR005762">
    <property type="entry name" value="MurD"/>
</dbReference>
<dbReference type="GO" id="GO:0008360">
    <property type="term" value="P:regulation of cell shape"/>
    <property type="evidence" value="ECO:0007669"/>
    <property type="project" value="UniProtKB-KW"/>
</dbReference>
<dbReference type="SUPFAM" id="SSF51984">
    <property type="entry name" value="MurCD N-terminal domain"/>
    <property type="match status" value="1"/>
</dbReference>
<dbReference type="SUPFAM" id="SSF53244">
    <property type="entry name" value="MurD-like peptide ligases, peptide-binding domain"/>
    <property type="match status" value="1"/>
</dbReference>
<dbReference type="STRING" id="192814.GCA_900166575_02024"/>
<dbReference type="GO" id="GO:0009252">
    <property type="term" value="P:peptidoglycan biosynthetic process"/>
    <property type="evidence" value="ECO:0007669"/>
    <property type="project" value="UniProtKB-UniRule"/>
</dbReference>
<keyword evidence="12 17" id="KW-0573">Peptidoglycan synthesis</keyword>
<dbReference type="Pfam" id="PF21799">
    <property type="entry name" value="MurD-like_N"/>
    <property type="match status" value="1"/>
</dbReference>
<keyword evidence="22" id="KW-1185">Reference proteome</keyword>
<dbReference type="AlphaFoldDB" id="A0A4Z0H7T5"/>
<dbReference type="HAMAP" id="MF_00639">
    <property type="entry name" value="MurD"/>
    <property type="match status" value="1"/>
</dbReference>
<evidence type="ECO:0000313" key="22">
    <source>
        <dbReference type="Proteomes" id="UP000297982"/>
    </source>
</evidence>
<dbReference type="Gene3D" id="3.40.50.720">
    <property type="entry name" value="NAD(P)-binding Rossmann-like Domain"/>
    <property type="match status" value="1"/>
</dbReference>
<evidence type="ECO:0000313" key="21">
    <source>
        <dbReference type="EMBL" id="TGB05005.1"/>
    </source>
</evidence>
<evidence type="ECO:0000256" key="2">
    <source>
        <dbReference type="ARBA" id="ARBA00004496"/>
    </source>
</evidence>
<sequence length="448" mass="48781">MKTLKDFPYKQVLVLGLAKSGTAAAHLLLDSNIRVRVNDLKADESSEAVQALKQKGAEVFLGDHPLSALDGVDLMVKNPGIPYENPLVDEAVNRGIPVVTEVELTSHLHKGPLIGVTGSNGKTTTTTLIHKMIEADGKPVSVAGNIGSVSCEVARSTSDDETMVVELSSFQLLGTEDFRPDVAVWLNLYEAHLDYHHTLKNYHDAKARLIANQTSEDSLVFNADDGKIVSYLPNASAHQVPFSLHNKEKGAWTDEENIYYEEEAVMSREDIVLVGPQNLQNILAAVAAVKQVGVSNQAIYEVLTSFTGVEHRLEFVTESNGRLFYNDSKATNILATSYALRSFQQPVILLAGGLDRGNDFEGLLPYLSGVKGVVLFGETADKLAETANSAGIEQIEIVDTMQQAVDKAYAMSDAKDVILLSPACASWDQYSTFEQRGNMFTDAVHKLK</sequence>
<reference evidence="21 22" key="1">
    <citation type="journal article" date="2003" name="Int. J. Syst. Evol. Microbiol.">
        <title>Halobacillus salinus sp. nov., isolated from a salt lake on the coast of the East Sea in Korea.</title>
        <authorList>
            <person name="Yoon J.H."/>
            <person name="Kang K.H."/>
            <person name="Park Y.H."/>
        </authorList>
    </citation>
    <scope>NUCLEOTIDE SEQUENCE [LARGE SCALE GENOMIC DNA]</scope>
    <source>
        <strain evidence="21 22">HSL-3</strain>
    </source>
</reference>
<name>A0A4Z0H7T5_9BACI</name>
<protein>
    <recommendedName>
        <fullName evidence="6 17">UDP-N-acetylmuramoylalanine--D-glutamate ligase</fullName>
        <ecNumber evidence="5 17">6.3.2.9</ecNumber>
    </recommendedName>
    <alternativeName>
        <fullName evidence="15 17">D-glutamic acid-adding enzyme</fullName>
    </alternativeName>
    <alternativeName>
        <fullName evidence="14 17">UDP-N-acetylmuramoyl-L-alanyl-D-glutamate synthetase</fullName>
    </alternativeName>
</protein>
<accession>A0A4Z0H7T5</accession>
<keyword evidence="10 17" id="KW-0067">ATP-binding</keyword>
<evidence type="ECO:0000256" key="10">
    <source>
        <dbReference type="ARBA" id="ARBA00022840"/>
    </source>
</evidence>
<dbReference type="GO" id="GO:0005524">
    <property type="term" value="F:ATP binding"/>
    <property type="evidence" value="ECO:0007669"/>
    <property type="project" value="UniProtKB-UniRule"/>
</dbReference>
<evidence type="ECO:0000256" key="18">
    <source>
        <dbReference type="RuleBase" id="RU003664"/>
    </source>
</evidence>
<evidence type="ECO:0000256" key="1">
    <source>
        <dbReference type="ARBA" id="ARBA00002734"/>
    </source>
</evidence>
<evidence type="ECO:0000256" key="4">
    <source>
        <dbReference type="ARBA" id="ARBA00010416"/>
    </source>
</evidence>
<evidence type="ECO:0000256" key="7">
    <source>
        <dbReference type="ARBA" id="ARBA00022490"/>
    </source>
</evidence>
<dbReference type="PANTHER" id="PTHR43692">
    <property type="entry name" value="UDP-N-ACETYLMURAMOYLALANINE--D-GLUTAMATE LIGASE"/>
    <property type="match status" value="1"/>
</dbReference>
<dbReference type="Gene3D" id="3.90.190.20">
    <property type="entry name" value="Mur ligase, C-terminal domain"/>
    <property type="match status" value="1"/>
</dbReference>
<evidence type="ECO:0000259" key="19">
    <source>
        <dbReference type="Pfam" id="PF02875"/>
    </source>
</evidence>
<feature type="binding site" evidence="17">
    <location>
        <begin position="118"/>
        <end position="124"/>
    </location>
    <ligand>
        <name>ATP</name>
        <dbReference type="ChEBI" id="CHEBI:30616"/>
    </ligand>
</feature>
<dbReference type="GO" id="GO:0008764">
    <property type="term" value="F:UDP-N-acetylmuramoylalanine-D-glutamate ligase activity"/>
    <property type="evidence" value="ECO:0007669"/>
    <property type="project" value="UniProtKB-UniRule"/>
</dbReference>
<gene>
    <name evidence="17" type="primary">murD</name>
    <name evidence="21" type="ORF">E4663_08425</name>
</gene>
<dbReference type="InterPro" id="IPR036615">
    <property type="entry name" value="Mur_ligase_C_dom_sf"/>
</dbReference>
<dbReference type="RefSeq" id="WP_135327264.1">
    <property type="nucleotide sequence ID" value="NZ_SRJC01000001.1"/>
</dbReference>
<dbReference type="InterPro" id="IPR004101">
    <property type="entry name" value="Mur_ligase_C"/>
</dbReference>
<dbReference type="Gene3D" id="3.40.1190.10">
    <property type="entry name" value="Mur-like, catalytic domain"/>
    <property type="match status" value="1"/>
</dbReference>
<keyword evidence="11 17" id="KW-0133">Cell shape</keyword>
<comment type="subcellular location">
    <subcellularLocation>
        <location evidence="2 17 18">Cytoplasm</location>
    </subcellularLocation>
</comment>
<evidence type="ECO:0000256" key="14">
    <source>
        <dbReference type="ARBA" id="ARBA00030398"/>
    </source>
</evidence>
<comment type="similarity">
    <text evidence="4 17">Belongs to the MurCDEF family.</text>
</comment>
<evidence type="ECO:0000256" key="6">
    <source>
        <dbReference type="ARBA" id="ARBA00015655"/>
    </source>
</evidence>
<comment type="pathway">
    <text evidence="3 17 18">Cell wall biogenesis; peptidoglycan biosynthesis.</text>
</comment>
<evidence type="ECO:0000256" key="12">
    <source>
        <dbReference type="ARBA" id="ARBA00022984"/>
    </source>
</evidence>
<feature type="domain" description="Mur ligase C-terminal" evidence="19">
    <location>
        <begin position="311"/>
        <end position="424"/>
    </location>
</feature>
<evidence type="ECO:0000256" key="15">
    <source>
        <dbReference type="ARBA" id="ARBA00032324"/>
    </source>
</evidence>
<keyword evidence="9 17" id="KW-0547">Nucleotide-binding</keyword>
<dbReference type="EC" id="6.3.2.9" evidence="5 17"/>
<evidence type="ECO:0000256" key="11">
    <source>
        <dbReference type="ARBA" id="ARBA00022960"/>
    </source>
</evidence>
<comment type="catalytic activity">
    <reaction evidence="16 17 18">
        <text>UDP-N-acetyl-alpha-D-muramoyl-L-alanine + D-glutamate + ATP = UDP-N-acetyl-alpha-D-muramoyl-L-alanyl-D-glutamate + ADP + phosphate + H(+)</text>
        <dbReference type="Rhea" id="RHEA:16429"/>
        <dbReference type="ChEBI" id="CHEBI:15378"/>
        <dbReference type="ChEBI" id="CHEBI:29986"/>
        <dbReference type="ChEBI" id="CHEBI:30616"/>
        <dbReference type="ChEBI" id="CHEBI:43474"/>
        <dbReference type="ChEBI" id="CHEBI:83898"/>
        <dbReference type="ChEBI" id="CHEBI:83900"/>
        <dbReference type="ChEBI" id="CHEBI:456216"/>
        <dbReference type="EC" id="6.3.2.9"/>
    </reaction>
</comment>